<reference evidence="2" key="1">
    <citation type="submission" date="2020-02" db="EMBL/GenBank/DDBJ databases">
        <title>Complete chloroplast genome of Capparis spinosa.</title>
        <authorList>
            <person name="Albokhari E.J. Sr."/>
            <person name="Alzahrani D.A."/>
        </authorList>
    </citation>
    <scope>NUCLEOTIDE SEQUENCE</scope>
</reference>
<dbReference type="EMBL" id="MT041701">
    <property type="protein sequence ID" value="QOI12939.1"/>
    <property type="molecule type" value="Genomic_DNA"/>
</dbReference>
<keyword evidence="2" id="KW-0934">Plastid</keyword>
<name>A0A7M3UM19_CAPSN</name>
<keyword evidence="2" id="KW-0150">Chloroplast</keyword>
<evidence type="ECO:0000256" key="1">
    <source>
        <dbReference type="SAM" id="MobiDB-lite"/>
    </source>
</evidence>
<protein>
    <submittedName>
        <fullName evidence="2">InfA</fullName>
    </submittedName>
</protein>
<organism evidence="2">
    <name type="scientific">Capparis spinosa</name>
    <name type="common">Caper</name>
    <dbReference type="NCBI Taxonomy" id="65558"/>
    <lineage>
        <taxon>Eukaryota</taxon>
        <taxon>Viridiplantae</taxon>
        <taxon>Streptophyta</taxon>
        <taxon>Embryophyta</taxon>
        <taxon>Tracheophyta</taxon>
        <taxon>Spermatophyta</taxon>
        <taxon>Magnoliopsida</taxon>
        <taxon>eudicotyledons</taxon>
        <taxon>Gunneridae</taxon>
        <taxon>Pentapetalae</taxon>
        <taxon>rosids</taxon>
        <taxon>malvids</taxon>
        <taxon>Brassicales</taxon>
        <taxon>Capparaceae</taxon>
        <taxon>Capparis</taxon>
    </lineage>
</organism>
<dbReference type="AlphaFoldDB" id="A0A7M3UM19"/>
<gene>
    <name evidence="2" type="primary">infA</name>
</gene>
<proteinExistence type="predicted"/>
<accession>A0A7M3UM19</accession>
<sequence length="20" mass="2415">MYELTRGHQISRLHNKDSND</sequence>
<evidence type="ECO:0000313" key="2">
    <source>
        <dbReference type="EMBL" id="QOI12939.1"/>
    </source>
</evidence>
<geneLocation type="chloroplast" evidence="2"/>
<feature type="region of interest" description="Disordered" evidence="1">
    <location>
        <begin position="1"/>
        <end position="20"/>
    </location>
</feature>